<evidence type="ECO:0000313" key="15">
    <source>
        <dbReference type="Proteomes" id="UP000694557"/>
    </source>
</evidence>
<evidence type="ECO:0000256" key="5">
    <source>
        <dbReference type="ARBA" id="ARBA00022801"/>
    </source>
</evidence>
<dbReference type="Ensembl" id="ENSOKIT00005010959.1">
    <property type="protein sequence ID" value="ENSOKIP00005010295.1"/>
    <property type="gene ID" value="ENSOKIG00005004618.1"/>
</dbReference>
<dbReference type="InterPro" id="IPR001254">
    <property type="entry name" value="Trypsin_dom"/>
</dbReference>
<dbReference type="GO" id="GO:0006508">
    <property type="term" value="P:proteolysis"/>
    <property type="evidence" value="ECO:0007669"/>
    <property type="project" value="UniProtKB-KW"/>
</dbReference>
<keyword evidence="2" id="KW-0964">Secreted</keyword>
<dbReference type="EC" id="3.4.21.4" evidence="10"/>
<dbReference type="SUPFAM" id="SSF50494">
    <property type="entry name" value="Trypsin-like serine proteases"/>
    <property type="match status" value="1"/>
</dbReference>
<dbReference type="FunFam" id="2.40.10.10:FF:000005">
    <property type="entry name" value="Serine protease 37"/>
    <property type="match status" value="1"/>
</dbReference>
<feature type="chain" id="PRO_5034220346" description="trypsin" evidence="12">
    <location>
        <begin position="24"/>
        <end position="256"/>
    </location>
</feature>
<keyword evidence="3 11" id="KW-0645">Protease</keyword>
<keyword evidence="4 12" id="KW-0732">Signal</keyword>
<keyword evidence="15" id="KW-1185">Reference proteome</keyword>
<evidence type="ECO:0000256" key="4">
    <source>
        <dbReference type="ARBA" id="ARBA00022729"/>
    </source>
</evidence>
<evidence type="ECO:0000259" key="13">
    <source>
        <dbReference type="PROSITE" id="PS50240"/>
    </source>
</evidence>
<comment type="subcellular location">
    <subcellularLocation>
        <location evidence="1">Secreted</location>
        <location evidence="1">Extracellular space</location>
    </subcellularLocation>
</comment>
<evidence type="ECO:0000256" key="2">
    <source>
        <dbReference type="ARBA" id="ARBA00022525"/>
    </source>
</evidence>
<keyword evidence="5 11" id="KW-0378">Hydrolase</keyword>
<dbReference type="PRINTS" id="PR00722">
    <property type="entry name" value="CHYMOTRYPSIN"/>
</dbReference>
<gene>
    <name evidence="14" type="primary">cfd</name>
</gene>
<dbReference type="PROSITE" id="PS00135">
    <property type="entry name" value="TRYPSIN_SER"/>
    <property type="match status" value="1"/>
</dbReference>
<evidence type="ECO:0000256" key="1">
    <source>
        <dbReference type="ARBA" id="ARBA00004239"/>
    </source>
</evidence>
<keyword evidence="6 11" id="KW-0720">Serine protease</keyword>
<dbReference type="GO" id="GO:0005576">
    <property type="term" value="C:extracellular region"/>
    <property type="evidence" value="ECO:0007669"/>
    <property type="project" value="UniProtKB-SubCell"/>
</dbReference>
<evidence type="ECO:0000256" key="11">
    <source>
        <dbReference type="RuleBase" id="RU363034"/>
    </source>
</evidence>
<dbReference type="InterPro" id="IPR001314">
    <property type="entry name" value="Peptidase_S1A"/>
</dbReference>
<keyword evidence="7" id="KW-0865">Zymogen</keyword>
<evidence type="ECO:0000256" key="6">
    <source>
        <dbReference type="ARBA" id="ARBA00022825"/>
    </source>
</evidence>
<evidence type="ECO:0000256" key="3">
    <source>
        <dbReference type="ARBA" id="ARBA00022670"/>
    </source>
</evidence>
<sequence length="256" mass="27771">MGCERRLFLTAALLAVFYAVSDAITGGREAEAHSRPYMASLQVADGGRMKHECGGFLVADQWVMSAAHCFLSGSEGRKVVLGAHSLSEPEDSKQTFDIVQVFSHPDFSISNYDNDIALVKLDRPIIPSDAVKSLKFQRDDGADPVTEQEVNTAGWGSLNNLGSRPDKLQELVIAVMNRVRCGRSDYYGRKFTKNMLCAASKQSDTCDGDSGGPLLYNGVAVGITSNGGKKCGSSKKPGLYTTISHYSQWIDKTMTQ</sequence>
<feature type="signal peptide" evidence="12">
    <location>
        <begin position="1"/>
        <end position="23"/>
    </location>
</feature>
<dbReference type="Proteomes" id="UP000694557">
    <property type="component" value="Unassembled WGS sequence"/>
</dbReference>
<evidence type="ECO:0000256" key="9">
    <source>
        <dbReference type="ARBA" id="ARBA00036320"/>
    </source>
</evidence>
<dbReference type="Pfam" id="PF00089">
    <property type="entry name" value="Trypsin"/>
    <property type="match status" value="1"/>
</dbReference>
<feature type="domain" description="Peptidase S1" evidence="13">
    <location>
        <begin position="24"/>
        <end position="255"/>
    </location>
</feature>
<dbReference type="CTD" id="1675"/>
<evidence type="ECO:0000313" key="14">
    <source>
        <dbReference type="Ensembl" id="ENSOKIP00005010295.1"/>
    </source>
</evidence>
<dbReference type="PANTHER" id="PTHR24271:SF54">
    <property type="entry name" value="COMPLEMENT FACTOR D"/>
    <property type="match status" value="1"/>
</dbReference>
<evidence type="ECO:0000256" key="12">
    <source>
        <dbReference type="SAM" id="SignalP"/>
    </source>
</evidence>
<organism evidence="14 15">
    <name type="scientific">Oncorhynchus kisutch</name>
    <name type="common">Coho salmon</name>
    <name type="synonym">Salmo kisutch</name>
    <dbReference type="NCBI Taxonomy" id="8019"/>
    <lineage>
        <taxon>Eukaryota</taxon>
        <taxon>Metazoa</taxon>
        <taxon>Chordata</taxon>
        <taxon>Craniata</taxon>
        <taxon>Vertebrata</taxon>
        <taxon>Euteleostomi</taxon>
        <taxon>Actinopterygii</taxon>
        <taxon>Neopterygii</taxon>
        <taxon>Teleostei</taxon>
        <taxon>Protacanthopterygii</taxon>
        <taxon>Salmoniformes</taxon>
        <taxon>Salmonidae</taxon>
        <taxon>Salmoninae</taxon>
        <taxon>Oncorhynchus</taxon>
    </lineage>
</organism>
<accession>A0A8C7CR24</accession>
<dbReference type="CDD" id="cd00190">
    <property type="entry name" value="Tryp_SPc"/>
    <property type="match status" value="1"/>
</dbReference>
<dbReference type="GeneTree" id="ENSGT00940000162255"/>
<evidence type="ECO:0000256" key="8">
    <source>
        <dbReference type="ARBA" id="ARBA00023157"/>
    </source>
</evidence>
<protein>
    <recommendedName>
        <fullName evidence="10">trypsin</fullName>
        <ecNumber evidence="10">3.4.21.4</ecNumber>
    </recommendedName>
</protein>
<name>A0A8C7CR24_ONCKI</name>
<dbReference type="PROSITE" id="PS50240">
    <property type="entry name" value="TRYPSIN_DOM"/>
    <property type="match status" value="1"/>
</dbReference>
<reference evidence="14" key="1">
    <citation type="submission" date="2025-08" db="UniProtKB">
        <authorList>
            <consortium name="Ensembl"/>
        </authorList>
    </citation>
    <scope>IDENTIFICATION</scope>
</reference>
<dbReference type="PROSITE" id="PS00134">
    <property type="entry name" value="TRYPSIN_HIS"/>
    <property type="match status" value="1"/>
</dbReference>
<dbReference type="InterPro" id="IPR033116">
    <property type="entry name" value="TRYPSIN_SER"/>
</dbReference>
<dbReference type="PANTHER" id="PTHR24271">
    <property type="entry name" value="KALLIKREIN-RELATED"/>
    <property type="match status" value="1"/>
</dbReference>
<dbReference type="AlphaFoldDB" id="A0A8C7CR24"/>
<proteinExistence type="predicted"/>
<dbReference type="InterPro" id="IPR009003">
    <property type="entry name" value="Peptidase_S1_PA"/>
</dbReference>
<evidence type="ECO:0000256" key="10">
    <source>
        <dbReference type="ARBA" id="ARBA00038868"/>
    </source>
</evidence>
<dbReference type="InterPro" id="IPR043504">
    <property type="entry name" value="Peptidase_S1_PA_chymotrypsin"/>
</dbReference>
<dbReference type="SMART" id="SM00020">
    <property type="entry name" value="Tryp_SPc"/>
    <property type="match status" value="1"/>
</dbReference>
<dbReference type="InterPro" id="IPR018114">
    <property type="entry name" value="TRYPSIN_HIS"/>
</dbReference>
<dbReference type="GO" id="GO:0004252">
    <property type="term" value="F:serine-type endopeptidase activity"/>
    <property type="evidence" value="ECO:0007669"/>
    <property type="project" value="UniProtKB-EC"/>
</dbReference>
<keyword evidence="8" id="KW-1015">Disulfide bond</keyword>
<comment type="catalytic activity">
    <reaction evidence="9">
        <text>Preferential cleavage: Arg-|-Xaa, Lys-|-Xaa.</text>
        <dbReference type="EC" id="3.4.21.4"/>
    </reaction>
</comment>
<dbReference type="Gene3D" id="2.40.10.10">
    <property type="entry name" value="Trypsin-like serine proteases"/>
    <property type="match status" value="1"/>
</dbReference>
<dbReference type="FunFam" id="2.40.10.10:FF:000036">
    <property type="entry name" value="Trypsin beta"/>
    <property type="match status" value="1"/>
</dbReference>
<evidence type="ECO:0000256" key="7">
    <source>
        <dbReference type="ARBA" id="ARBA00023145"/>
    </source>
</evidence>
<reference evidence="14" key="2">
    <citation type="submission" date="2025-09" db="UniProtKB">
        <authorList>
            <consortium name="Ensembl"/>
        </authorList>
    </citation>
    <scope>IDENTIFICATION</scope>
</reference>